<proteinExistence type="predicted"/>
<name>A0A0M9FQQ9_LEPPY</name>
<comment type="caution">
    <text evidence="2">The sequence shown here is derived from an EMBL/GenBank/DDBJ whole genome shotgun (WGS) entry which is preliminary data.</text>
</comment>
<organism evidence="2 3">
    <name type="scientific">Leptomonas pyrrhocoris</name>
    <name type="common">Firebug parasite</name>
    <dbReference type="NCBI Taxonomy" id="157538"/>
    <lineage>
        <taxon>Eukaryota</taxon>
        <taxon>Discoba</taxon>
        <taxon>Euglenozoa</taxon>
        <taxon>Kinetoplastea</taxon>
        <taxon>Metakinetoplastina</taxon>
        <taxon>Trypanosomatida</taxon>
        <taxon>Trypanosomatidae</taxon>
        <taxon>Leishmaniinae</taxon>
        <taxon>Leptomonas</taxon>
    </lineage>
</organism>
<feature type="compositionally biased region" description="Low complexity" evidence="1">
    <location>
        <begin position="11"/>
        <end position="30"/>
    </location>
</feature>
<protein>
    <submittedName>
        <fullName evidence="2">Uncharacterized protein</fullName>
    </submittedName>
</protein>
<dbReference type="OMA" id="YDSNPWP"/>
<dbReference type="Proteomes" id="UP000037923">
    <property type="component" value="Unassembled WGS sequence"/>
</dbReference>
<evidence type="ECO:0000313" key="3">
    <source>
        <dbReference type="Proteomes" id="UP000037923"/>
    </source>
</evidence>
<dbReference type="GeneID" id="26909652"/>
<keyword evidence="3" id="KW-1185">Reference proteome</keyword>
<gene>
    <name evidence="2" type="ORF">ABB37_09369</name>
</gene>
<dbReference type="EMBL" id="LGTL01000031">
    <property type="protein sequence ID" value="KPA74067.1"/>
    <property type="molecule type" value="Genomic_DNA"/>
</dbReference>
<reference evidence="2 3" key="1">
    <citation type="submission" date="2015-07" db="EMBL/GenBank/DDBJ databases">
        <title>High-quality genome of monoxenous trypanosomatid Leptomonas pyrrhocoris.</title>
        <authorList>
            <person name="Flegontov P."/>
            <person name="Butenko A."/>
            <person name="Firsov S."/>
            <person name="Vlcek C."/>
            <person name="Logacheva M.D."/>
            <person name="Field M."/>
            <person name="Filatov D."/>
            <person name="Flegontova O."/>
            <person name="Gerasimov E."/>
            <person name="Jackson A.P."/>
            <person name="Kelly S."/>
            <person name="Opperdoes F."/>
            <person name="O'Reilly A."/>
            <person name="Votypka J."/>
            <person name="Yurchenko V."/>
            <person name="Lukes J."/>
        </authorList>
    </citation>
    <scope>NUCLEOTIDE SEQUENCE [LARGE SCALE GENOMIC DNA]</scope>
    <source>
        <strain evidence="2">H10</strain>
    </source>
</reference>
<sequence>MDARATASPQPSAMTAESSSAASSPTSSSPHINSLLVSSQTLQHAYRHRDTAQSSALQKRLVDLLRTSTSKAETVEAFFLVAGSDKEALTPATFAQFTSALLKHNVVTQMGTTAYAAALADAVGAGDDRWSHVEPAESRAFSLFQAQRLERYAVKGTSFEEKLGLTLEGADNAVVTLTQYQLQKHASRALPASLDVLEELMHLDVSWTSALKVYAYAKELAQVDPPAGMTARLMGLMTGYRTNGLGSRPWQAALRLYDELTQSGYDVPLDAHAAALDAVWRRGDTFAKPHQSPSPQEQGLMWQALVRVRENVKDGEVVGEAGCRFSEALVKAASATGRWEVAVQLLGEMDVTLADTSSRLLVPTAETFLFAMAACNVAHNAAYATSLFKAFGGLYTLRSAHPEALATYLQSLRHVEHLAGHIGSQVEELVMDGHGLDRPCSVACLQLLSSQRVHTKSEKWRLAQLLLRSYDSNPWPQQPQARQAELQTIFRCCHLIAAASATASGSRSGGNACPLLAELEGYLVSLFGADSPECQWLKDTEVYSLLTAHSWQHALAVFERTVVNRPSAKVADLPIPLRQARQMLAHTLLKCGHAAHVTDEPFLLDEDRQEQDKALVHDYLAFAVRTVREVYAATADTLPRGITAELLLLQSLQTTQTGERQRLALEAMRELACGQASIVTPRIIDLVSQALSLTEEHVQGVLMDGSAQLREKALQSSEKHLGLRAPCLERVFL</sequence>
<dbReference type="AlphaFoldDB" id="A0A0M9FQQ9"/>
<evidence type="ECO:0000256" key="1">
    <source>
        <dbReference type="SAM" id="MobiDB-lite"/>
    </source>
</evidence>
<feature type="region of interest" description="Disordered" evidence="1">
    <location>
        <begin position="1"/>
        <end position="32"/>
    </location>
</feature>
<evidence type="ECO:0000313" key="2">
    <source>
        <dbReference type="EMBL" id="KPA74067.1"/>
    </source>
</evidence>
<dbReference type="OrthoDB" id="278199at2759"/>
<dbReference type="VEuPathDB" id="TriTrypDB:LpyrH10_31_0230"/>
<accession>A0A0M9FQQ9</accession>
<dbReference type="RefSeq" id="XP_015652506.1">
    <property type="nucleotide sequence ID" value="XM_015808793.1"/>
</dbReference>